<dbReference type="InterPro" id="IPR002401">
    <property type="entry name" value="Cyt_P450_E_grp-I"/>
</dbReference>
<dbReference type="GO" id="GO:0005506">
    <property type="term" value="F:iron ion binding"/>
    <property type="evidence" value="ECO:0007669"/>
    <property type="project" value="InterPro"/>
</dbReference>
<dbReference type="InterPro" id="IPR017972">
    <property type="entry name" value="Cyt_P450_CS"/>
</dbReference>
<accession>A0A6A5W575</accession>
<evidence type="ECO:0000256" key="5">
    <source>
        <dbReference type="ARBA" id="ARBA00023004"/>
    </source>
</evidence>
<reference evidence="8" key="1">
    <citation type="journal article" date="2020" name="Stud. Mycol.">
        <title>101 Dothideomycetes genomes: a test case for predicting lifestyles and emergence of pathogens.</title>
        <authorList>
            <person name="Haridas S."/>
            <person name="Albert R."/>
            <person name="Binder M."/>
            <person name="Bloem J."/>
            <person name="Labutti K."/>
            <person name="Salamov A."/>
            <person name="Andreopoulos B."/>
            <person name="Baker S."/>
            <person name="Barry K."/>
            <person name="Bills G."/>
            <person name="Bluhm B."/>
            <person name="Cannon C."/>
            <person name="Castanera R."/>
            <person name="Culley D."/>
            <person name="Daum C."/>
            <person name="Ezra D."/>
            <person name="Gonzalez J."/>
            <person name="Henrissat B."/>
            <person name="Kuo A."/>
            <person name="Liang C."/>
            <person name="Lipzen A."/>
            <person name="Lutzoni F."/>
            <person name="Magnuson J."/>
            <person name="Mondo S."/>
            <person name="Nolan M."/>
            <person name="Ohm R."/>
            <person name="Pangilinan J."/>
            <person name="Park H.-J."/>
            <person name="Ramirez L."/>
            <person name="Alfaro M."/>
            <person name="Sun H."/>
            <person name="Tritt A."/>
            <person name="Yoshinaga Y."/>
            <person name="Zwiers L.-H."/>
            <person name="Turgeon B."/>
            <person name="Goodwin S."/>
            <person name="Spatafora J."/>
            <person name="Crous P."/>
            <person name="Grigoriev I."/>
        </authorList>
    </citation>
    <scope>NUCLEOTIDE SEQUENCE</scope>
    <source>
        <strain evidence="8">CBS 123094</strain>
    </source>
</reference>
<dbReference type="CDD" id="cd11058">
    <property type="entry name" value="CYP60B-like"/>
    <property type="match status" value="1"/>
</dbReference>
<evidence type="ECO:0000313" key="8">
    <source>
        <dbReference type="EMBL" id="KAF1996437.1"/>
    </source>
</evidence>
<keyword evidence="5 6" id="KW-0408">Iron</keyword>
<dbReference type="Proteomes" id="UP000799779">
    <property type="component" value="Unassembled WGS sequence"/>
</dbReference>
<evidence type="ECO:0000256" key="6">
    <source>
        <dbReference type="PIRSR" id="PIRSR602401-1"/>
    </source>
</evidence>
<dbReference type="GO" id="GO:0020037">
    <property type="term" value="F:heme binding"/>
    <property type="evidence" value="ECO:0007669"/>
    <property type="project" value="InterPro"/>
</dbReference>
<protein>
    <submittedName>
        <fullName evidence="8">Cytochrome P450 monooxygenase-like protein</fullName>
    </submittedName>
</protein>
<proteinExistence type="inferred from homology"/>
<dbReference type="InterPro" id="IPR001128">
    <property type="entry name" value="Cyt_P450"/>
</dbReference>
<dbReference type="EMBL" id="ML977625">
    <property type="protein sequence ID" value="KAF1996437.1"/>
    <property type="molecule type" value="Genomic_DNA"/>
</dbReference>
<dbReference type="GO" id="GO:0016705">
    <property type="term" value="F:oxidoreductase activity, acting on paired donors, with incorporation or reduction of molecular oxygen"/>
    <property type="evidence" value="ECO:0007669"/>
    <property type="project" value="InterPro"/>
</dbReference>
<organism evidence="8 9">
    <name type="scientific">Amniculicola lignicola CBS 123094</name>
    <dbReference type="NCBI Taxonomy" id="1392246"/>
    <lineage>
        <taxon>Eukaryota</taxon>
        <taxon>Fungi</taxon>
        <taxon>Dikarya</taxon>
        <taxon>Ascomycota</taxon>
        <taxon>Pezizomycotina</taxon>
        <taxon>Dothideomycetes</taxon>
        <taxon>Pleosporomycetidae</taxon>
        <taxon>Pleosporales</taxon>
        <taxon>Amniculicolaceae</taxon>
        <taxon>Amniculicola</taxon>
    </lineage>
</organism>
<dbReference type="PANTHER" id="PTHR24305">
    <property type="entry name" value="CYTOCHROME P450"/>
    <property type="match status" value="1"/>
</dbReference>
<evidence type="ECO:0000313" key="9">
    <source>
        <dbReference type="Proteomes" id="UP000799779"/>
    </source>
</evidence>
<dbReference type="PANTHER" id="PTHR24305:SF210">
    <property type="entry name" value="CYTOCHROME P450 MONOOXYGENASE ASQL-RELATED"/>
    <property type="match status" value="1"/>
</dbReference>
<keyword evidence="7" id="KW-0560">Oxidoreductase</keyword>
<dbReference type="PRINTS" id="PR00463">
    <property type="entry name" value="EP450I"/>
</dbReference>
<dbReference type="SUPFAM" id="SSF48264">
    <property type="entry name" value="Cytochrome P450"/>
    <property type="match status" value="1"/>
</dbReference>
<dbReference type="PRINTS" id="PR00385">
    <property type="entry name" value="P450"/>
</dbReference>
<sequence length="495" mass="57113">MVLFNLTFVQLTLYALVAYLIAGISRAVYNCFFHPLSKIPGPWIRHAFYFPSYWEVFTGDIVFNWHAMHEQYGDMVRINPHWVSVIKPDAWRDIYAQTGTKKPIPKDPEIYFRGPDSIGDIVSSTDAEHSRMRRALNPAFSEKALQSQESIINSYISLLIQKLHVKASTNTPVNLMKWLNFTTFDLLGDLCFDETFGTLEKEDYNVWISNVFKGLKIFRVFRPLKAYPILRYPLFGLLSLFPQLNEARKKHEQYTNDKTERRLNSKTERKDIMSYVLKQDSDKGMTHEEIKKTTGILIIAGSETSATLLSGAFFYLLKNPEWMKKLQHEIRTTFPNESDLTFTALAQQKIMHAVIMETFRLYPPVPTTLPRLVSQEGATVCGVYLPPGTSVGVAQYPANHSSHNFTDPETYAPERFLGHPKYADDNRSVIQPFSVGPRNCIGQNIAWAEIRMILARLVWNFEIELEGENEHWDKQKVFVLWDKPSLMVKLTPRKV</sequence>
<gene>
    <name evidence="8" type="ORF">P154DRAFT_556270</name>
</gene>
<evidence type="ECO:0000256" key="4">
    <source>
        <dbReference type="ARBA" id="ARBA00022723"/>
    </source>
</evidence>
<dbReference type="PROSITE" id="PS00086">
    <property type="entry name" value="CYTOCHROME_P450"/>
    <property type="match status" value="1"/>
</dbReference>
<keyword evidence="7 8" id="KW-0503">Monooxygenase</keyword>
<keyword evidence="4 6" id="KW-0479">Metal-binding</keyword>
<evidence type="ECO:0000256" key="7">
    <source>
        <dbReference type="RuleBase" id="RU000461"/>
    </source>
</evidence>
<dbReference type="AlphaFoldDB" id="A0A6A5W575"/>
<evidence type="ECO:0000256" key="1">
    <source>
        <dbReference type="ARBA" id="ARBA00001971"/>
    </source>
</evidence>
<dbReference type="Gene3D" id="1.10.630.10">
    <property type="entry name" value="Cytochrome P450"/>
    <property type="match status" value="1"/>
</dbReference>
<feature type="binding site" description="axial binding residue" evidence="6">
    <location>
        <position position="440"/>
    </location>
    <ligand>
        <name>heme</name>
        <dbReference type="ChEBI" id="CHEBI:30413"/>
    </ligand>
    <ligandPart>
        <name>Fe</name>
        <dbReference type="ChEBI" id="CHEBI:18248"/>
    </ligandPart>
</feature>
<dbReference type="OrthoDB" id="1470350at2759"/>
<evidence type="ECO:0000256" key="3">
    <source>
        <dbReference type="ARBA" id="ARBA00022617"/>
    </source>
</evidence>
<evidence type="ECO:0000256" key="2">
    <source>
        <dbReference type="ARBA" id="ARBA00010617"/>
    </source>
</evidence>
<name>A0A6A5W575_9PLEO</name>
<keyword evidence="9" id="KW-1185">Reference proteome</keyword>
<comment type="cofactor">
    <cofactor evidence="1 6">
        <name>heme</name>
        <dbReference type="ChEBI" id="CHEBI:30413"/>
    </cofactor>
</comment>
<keyword evidence="3 6" id="KW-0349">Heme</keyword>
<dbReference type="InterPro" id="IPR050121">
    <property type="entry name" value="Cytochrome_P450_monoxygenase"/>
</dbReference>
<dbReference type="InterPro" id="IPR036396">
    <property type="entry name" value="Cyt_P450_sf"/>
</dbReference>
<dbReference type="GO" id="GO:0004497">
    <property type="term" value="F:monooxygenase activity"/>
    <property type="evidence" value="ECO:0007669"/>
    <property type="project" value="UniProtKB-KW"/>
</dbReference>
<comment type="similarity">
    <text evidence="2 7">Belongs to the cytochrome P450 family.</text>
</comment>
<dbReference type="Pfam" id="PF00067">
    <property type="entry name" value="p450"/>
    <property type="match status" value="1"/>
</dbReference>